<dbReference type="RefSeq" id="WP_244644137.1">
    <property type="nucleotide sequence ID" value="NZ_BMCT01000001.1"/>
</dbReference>
<dbReference type="GO" id="GO:0003700">
    <property type="term" value="F:DNA-binding transcription factor activity"/>
    <property type="evidence" value="ECO:0007669"/>
    <property type="project" value="TreeGrafter"/>
</dbReference>
<feature type="region of interest" description="Disordered" evidence="5">
    <location>
        <begin position="1"/>
        <end position="23"/>
    </location>
</feature>
<dbReference type="GO" id="GO:0000976">
    <property type="term" value="F:transcription cis-regulatory region binding"/>
    <property type="evidence" value="ECO:0007669"/>
    <property type="project" value="TreeGrafter"/>
</dbReference>
<protein>
    <submittedName>
        <fullName evidence="7">TetR family transcriptional regulator</fullName>
    </submittedName>
</protein>
<keyword evidence="1" id="KW-0805">Transcription regulation</keyword>
<dbReference type="EMBL" id="BMCT01000001">
    <property type="protein sequence ID" value="GGF51136.1"/>
    <property type="molecule type" value="Genomic_DNA"/>
</dbReference>
<dbReference type="PROSITE" id="PS50977">
    <property type="entry name" value="HTH_TETR_2"/>
    <property type="match status" value="1"/>
</dbReference>
<dbReference type="PRINTS" id="PR00455">
    <property type="entry name" value="HTHTETR"/>
</dbReference>
<sequence length="201" mass="21905">MPEDRSKDRAASTGRKPRADAERNRLHLLEVAKAAFAQKGPGASLEEIARTAGVGIGTLYRHFPTRDALIAEVYRNETRQLMEAATRLGATRPPVEALRDWLLLFVDYMGTKQGMAEALNSIVGGTTELYANTGPQLISAMTELADRAVKSGEIRLDMEPMDLLRAVGGVVYISAGPDWDRSARRVVDILIAGMRTTPPDA</sequence>
<dbReference type="InterPro" id="IPR009057">
    <property type="entry name" value="Homeodomain-like_sf"/>
</dbReference>
<dbReference type="AlphaFoldDB" id="A0A917BNR8"/>
<dbReference type="SUPFAM" id="SSF46689">
    <property type="entry name" value="Homeodomain-like"/>
    <property type="match status" value="1"/>
</dbReference>
<evidence type="ECO:0000256" key="2">
    <source>
        <dbReference type="ARBA" id="ARBA00023125"/>
    </source>
</evidence>
<keyword evidence="8" id="KW-1185">Reference proteome</keyword>
<evidence type="ECO:0000256" key="5">
    <source>
        <dbReference type="SAM" id="MobiDB-lite"/>
    </source>
</evidence>
<dbReference type="InterPro" id="IPR036271">
    <property type="entry name" value="Tet_transcr_reg_TetR-rel_C_sf"/>
</dbReference>
<dbReference type="SUPFAM" id="SSF48498">
    <property type="entry name" value="Tetracyclin repressor-like, C-terminal domain"/>
    <property type="match status" value="1"/>
</dbReference>
<evidence type="ECO:0000256" key="3">
    <source>
        <dbReference type="ARBA" id="ARBA00023163"/>
    </source>
</evidence>
<dbReference type="Pfam" id="PF00440">
    <property type="entry name" value="TetR_N"/>
    <property type="match status" value="1"/>
</dbReference>
<comment type="caution">
    <text evidence="7">The sequence shown here is derived from an EMBL/GenBank/DDBJ whole genome shotgun (WGS) entry which is preliminary data.</text>
</comment>
<keyword evidence="3" id="KW-0804">Transcription</keyword>
<feature type="DNA-binding region" description="H-T-H motif" evidence="4">
    <location>
        <begin position="44"/>
        <end position="63"/>
    </location>
</feature>
<feature type="domain" description="HTH tetR-type" evidence="6">
    <location>
        <begin position="22"/>
        <end position="81"/>
    </location>
</feature>
<dbReference type="InterPro" id="IPR050109">
    <property type="entry name" value="HTH-type_TetR-like_transc_reg"/>
</dbReference>
<reference evidence="7" key="1">
    <citation type="journal article" date="2014" name="Int. J. Syst. Evol. Microbiol.">
        <title>Complete genome sequence of Corynebacterium casei LMG S-19264T (=DSM 44701T), isolated from a smear-ripened cheese.</title>
        <authorList>
            <consortium name="US DOE Joint Genome Institute (JGI-PGF)"/>
            <person name="Walter F."/>
            <person name="Albersmeier A."/>
            <person name="Kalinowski J."/>
            <person name="Ruckert C."/>
        </authorList>
    </citation>
    <scope>NUCLEOTIDE SEQUENCE</scope>
    <source>
        <strain evidence="7">CCM 7897</strain>
    </source>
</reference>
<dbReference type="PANTHER" id="PTHR30055">
    <property type="entry name" value="HTH-TYPE TRANSCRIPTIONAL REGULATOR RUTR"/>
    <property type="match status" value="1"/>
</dbReference>
<dbReference type="InterPro" id="IPR049445">
    <property type="entry name" value="TetR_SbtR-like_C"/>
</dbReference>
<feature type="compositionally biased region" description="Basic and acidic residues" evidence="5">
    <location>
        <begin position="1"/>
        <end position="10"/>
    </location>
</feature>
<dbReference type="Pfam" id="PF21597">
    <property type="entry name" value="TetR_C_43"/>
    <property type="match status" value="1"/>
</dbReference>
<accession>A0A917BNR8</accession>
<evidence type="ECO:0000256" key="4">
    <source>
        <dbReference type="PROSITE-ProRule" id="PRU00335"/>
    </source>
</evidence>
<organism evidence="7 8">
    <name type="scientific">Azorhizobium oxalatiphilum</name>
    <dbReference type="NCBI Taxonomy" id="980631"/>
    <lineage>
        <taxon>Bacteria</taxon>
        <taxon>Pseudomonadati</taxon>
        <taxon>Pseudomonadota</taxon>
        <taxon>Alphaproteobacteria</taxon>
        <taxon>Hyphomicrobiales</taxon>
        <taxon>Xanthobacteraceae</taxon>
        <taxon>Azorhizobium</taxon>
    </lineage>
</organism>
<proteinExistence type="predicted"/>
<evidence type="ECO:0000313" key="8">
    <source>
        <dbReference type="Proteomes" id="UP000606044"/>
    </source>
</evidence>
<dbReference type="Proteomes" id="UP000606044">
    <property type="component" value="Unassembled WGS sequence"/>
</dbReference>
<dbReference type="Gene3D" id="1.10.357.10">
    <property type="entry name" value="Tetracycline Repressor, domain 2"/>
    <property type="match status" value="1"/>
</dbReference>
<dbReference type="InterPro" id="IPR001647">
    <property type="entry name" value="HTH_TetR"/>
</dbReference>
<name>A0A917BNR8_9HYPH</name>
<reference evidence="7" key="2">
    <citation type="submission" date="2020-09" db="EMBL/GenBank/DDBJ databases">
        <authorList>
            <person name="Sun Q."/>
            <person name="Sedlacek I."/>
        </authorList>
    </citation>
    <scope>NUCLEOTIDE SEQUENCE</scope>
    <source>
        <strain evidence="7">CCM 7897</strain>
    </source>
</reference>
<keyword evidence="2 4" id="KW-0238">DNA-binding</keyword>
<evidence type="ECO:0000256" key="1">
    <source>
        <dbReference type="ARBA" id="ARBA00023015"/>
    </source>
</evidence>
<dbReference type="PANTHER" id="PTHR30055:SF234">
    <property type="entry name" value="HTH-TYPE TRANSCRIPTIONAL REGULATOR BETI"/>
    <property type="match status" value="1"/>
</dbReference>
<evidence type="ECO:0000259" key="6">
    <source>
        <dbReference type="PROSITE" id="PS50977"/>
    </source>
</evidence>
<evidence type="ECO:0000313" key="7">
    <source>
        <dbReference type="EMBL" id="GGF51136.1"/>
    </source>
</evidence>
<gene>
    <name evidence="7" type="ORF">GCM10007301_08190</name>
</gene>